<keyword evidence="3 5" id="KW-1133">Transmembrane helix</keyword>
<dbReference type="GO" id="GO:0022857">
    <property type="term" value="F:transmembrane transporter activity"/>
    <property type="evidence" value="ECO:0007669"/>
    <property type="project" value="InterPro"/>
</dbReference>
<dbReference type="Gene3D" id="1.20.1250.20">
    <property type="entry name" value="MFS general substrate transporter like domains"/>
    <property type="match status" value="2"/>
</dbReference>
<accession>A0A1Y1W7G5</accession>
<dbReference type="PROSITE" id="PS50850">
    <property type="entry name" value="MFS"/>
    <property type="match status" value="1"/>
</dbReference>
<evidence type="ECO:0000256" key="1">
    <source>
        <dbReference type="ARBA" id="ARBA00004141"/>
    </source>
</evidence>
<organism evidence="7 8">
    <name type="scientific">Basidiobolus meristosporus CBS 931.73</name>
    <dbReference type="NCBI Taxonomy" id="1314790"/>
    <lineage>
        <taxon>Eukaryota</taxon>
        <taxon>Fungi</taxon>
        <taxon>Fungi incertae sedis</taxon>
        <taxon>Zoopagomycota</taxon>
        <taxon>Entomophthoromycotina</taxon>
        <taxon>Basidiobolomycetes</taxon>
        <taxon>Basidiobolales</taxon>
        <taxon>Basidiobolaceae</taxon>
        <taxon>Basidiobolus</taxon>
    </lineage>
</organism>
<comment type="subcellular location">
    <subcellularLocation>
        <location evidence="1">Membrane</location>
        <topology evidence="1">Multi-pass membrane protein</topology>
    </subcellularLocation>
</comment>
<keyword evidence="8" id="KW-1185">Reference proteome</keyword>
<evidence type="ECO:0000313" key="7">
    <source>
        <dbReference type="EMBL" id="ORX69325.1"/>
    </source>
</evidence>
<dbReference type="PANTHER" id="PTHR24064">
    <property type="entry name" value="SOLUTE CARRIER FAMILY 22 MEMBER"/>
    <property type="match status" value="1"/>
</dbReference>
<feature type="transmembrane region" description="Helical" evidence="5">
    <location>
        <begin position="293"/>
        <end position="311"/>
    </location>
</feature>
<feature type="domain" description="Major facilitator superfamily (MFS) profile" evidence="6">
    <location>
        <begin position="21"/>
        <end position="495"/>
    </location>
</feature>
<dbReference type="InterPro" id="IPR005829">
    <property type="entry name" value="Sugar_transporter_CS"/>
</dbReference>
<feature type="transmembrane region" description="Helical" evidence="5">
    <location>
        <begin position="96"/>
        <end position="114"/>
    </location>
</feature>
<evidence type="ECO:0000256" key="5">
    <source>
        <dbReference type="SAM" id="Phobius"/>
    </source>
</evidence>
<evidence type="ECO:0000256" key="3">
    <source>
        <dbReference type="ARBA" id="ARBA00022989"/>
    </source>
</evidence>
<gene>
    <name evidence="7" type="ORF">K493DRAFT_412713</name>
</gene>
<dbReference type="AlphaFoldDB" id="A0A1Y1W7G5"/>
<dbReference type="FunCoup" id="A0A1Y1W7G5">
    <property type="interactions" value="974"/>
</dbReference>
<feature type="transmembrane region" description="Helical" evidence="5">
    <location>
        <begin position="371"/>
        <end position="389"/>
    </location>
</feature>
<feature type="transmembrane region" description="Helical" evidence="5">
    <location>
        <begin position="339"/>
        <end position="359"/>
    </location>
</feature>
<feature type="transmembrane region" description="Helical" evidence="5">
    <location>
        <begin position="197"/>
        <end position="218"/>
    </location>
</feature>
<reference evidence="7 8" key="1">
    <citation type="submission" date="2016-07" db="EMBL/GenBank/DDBJ databases">
        <title>Pervasive Adenine N6-methylation of Active Genes in Fungi.</title>
        <authorList>
            <consortium name="DOE Joint Genome Institute"/>
            <person name="Mondo S.J."/>
            <person name="Dannebaum R.O."/>
            <person name="Kuo R.C."/>
            <person name="Labutti K."/>
            <person name="Haridas S."/>
            <person name="Kuo A."/>
            <person name="Salamov A."/>
            <person name="Ahrendt S.R."/>
            <person name="Lipzen A."/>
            <person name="Sullivan W."/>
            <person name="Andreopoulos W.B."/>
            <person name="Clum A."/>
            <person name="Lindquist E."/>
            <person name="Daum C."/>
            <person name="Ramamoorthy G.K."/>
            <person name="Gryganskyi A."/>
            <person name="Culley D."/>
            <person name="Magnuson J.K."/>
            <person name="James T.Y."/>
            <person name="O'Malley M.A."/>
            <person name="Stajich J.E."/>
            <person name="Spatafora J.W."/>
            <person name="Visel A."/>
            <person name="Grigoriev I.V."/>
        </authorList>
    </citation>
    <scope>NUCLEOTIDE SEQUENCE [LARGE SCALE GENOMIC DNA]</scope>
    <source>
        <strain evidence="7 8">CBS 931.73</strain>
    </source>
</reference>
<comment type="caution">
    <text evidence="7">The sequence shown here is derived from an EMBL/GenBank/DDBJ whole genome shotgun (WGS) entry which is preliminary data.</text>
</comment>
<evidence type="ECO:0000256" key="4">
    <source>
        <dbReference type="ARBA" id="ARBA00023136"/>
    </source>
</evidence>
<protein>
    <submittedName>
        <fullName evidence="7">Phosphate:H+ symporter</fullName>
    </submittedName>
</protein>
<dbReference type="PROSITE" id="PS00217">
    <property type="entry name" value="SUGAR_TRANSPORT_2"/>
    <property type="match status" value="1"/>
</dbReference>
<dbReference type="Proteomes" id="UP000193498">
    <property type="component" value="Unassembled WGS sequence"/>
</dbReference>
<feature type="transmembrane region" description="Helical" evidence="5">
    <location>
        <begin position="434"/>
        <end position="453"/>
    </location>
</feature>
<sequence>MSGDQLATLNETKLTGWHLRAIVVAGIGFFTDAYDIFIINLAVPMMGYVYYADNNNKVPKQFEGPLKGATAFGTLIGQLLFGYLSDKLGRKKMYGSELIIIIFATFCCAIAGSWGKGVNVIAVLALWRFILGIGIGGDYPVSAVITSEFASTSRRGMMISAVFASQGIGILVAALFTVMALACFQNLIREDQANLDYVWRLMLGFGCVPAIFTVWFRLNMPESPRYTMEVKKDVEKAARDMDAVFGESHKDIEVAEQKENDNENEKVGYLEPVSTEPEETFTQHFGKWKNLKVLLGTSLSWFFLDIAFYGLSLNQSYVLQAIGYSSKGMSAYDAMWTEAIGNMIISLMGTVPGYWFTVFLIERMGRIKIQLMGFIMLTIIFVILSSGFYKIRDTAVALFIALFTLAQFFFNFGPNTTTFVLPSEVFPTRFRSTAHGISAASGKLGAIIATFGFNQLVELGGADGEHAFLPQTLGIFAGIMFLGFLSTFWIPETKGKSLEQICEEIENSDKK</sequence>
<dbReference type="EMBL" id="MCFE01001093">
    <property type="protein sequence ID" value="ORX69325.1"/>
    <property type="molecule type" value="Genomic_DNA"/>
</dbReference>
<dbReference type="STRING" id="1314790.A0A1Y1W7G5"/>
<name>A0A1Y1W7G5_9FUNG</name>
<dbReference type="InterPro" id="IPR036259">
    <property type="entry name" value="MFS_trans_sf"/>
</dbReference>
<feature type="transmembrane region" description="Helical" evidence="5">
    <location>
        <begin position="473"/>
        <end position="490"/>
    </location>
</feature>
<feature type="transmembrane region" description="Helical" evidence="5">
    <location>
        <begin position="157"/>
        <end position="182"/>
    </location>
</feature>
<feature type="transmembrane region" description="Helical" evidence="5">
    <location>
        <begin position="21"/>
        <end position="46"/>
    </location>
</feature>
<evidence type="ECO:0000259" key="6">
    <source>
        <dbReference type="PROSITE" id="PS50850"/>
    </source>
</evidence>
<proteinExistence type="predicted"/>
<dbReference type="SUPFAM" id="SSF103473">
    <property type="entry name" value="MFS general substrate transporter"/>
    <property type="match status" value="1"/>
</dbReference>
<dbReference type="InParanoid" id="A0A1Y1W7G5"/>
<evidence type="ECO:0000256" key="2">
    <source>
        <dbReference type="ARBA" id="ARBA00022692"/>
    </source>
</evidence>
<keyword evidence="2 5" id="KW-0812">Transmembrane</keyword>
<dbReference type="CDD" id="cd17364">
    <property type="entry name" value="MFS_PhT"/>
    <property type="match status" value="1"/>
</dbReference>
<feature type="transmembrane region" description="Helical" evidence="5">
    <location>
        <begin position="120"/>
        <end position="145"/>
    </location>
</feature>
<dbReference type="InterPro" id="IPR020846">
    <property type="entry name" value="MFS_dom"/>
</dbReference>
<keyword evidence="4 5" id="KW-0472">Membrane</keyword>
<dbReference type="GO" id="GO:0016020">
    <property type="term" value="C:membrane"/>
    <property type="evidence" value="ECO:0007669"/>
    <property type="project" value="UniProtKB-SubCell"/>
</dbReference>
<dbReference type="InterPro" id="IPR005828">
    <property type="entry name" value="MFS_sugar_transport-like"/>
</dbReference>
<feature type="transmembrane region" description="Helical" evidence="5">
    <location>
        <begin position="395"/>
        <end position="413"/>
    </location>
</feature>
<feature type="transmembrane region" description="Helical" evidence="5">
    <location>
        <begin position="66"/>
        <end position="84"/>
    </location>
</feature>
<evidence type="ECO:0000313" key="8">
    <source>
        <dbReference type="Proteomes" id="UP000193498"/>
    </source>
</evidence>
<dbReference type="OrthoDB" id="433512at2759"/>
<dbReference type="Pfam" id="PF00083">
    <property type="entry name" value="Sugar_tr"/>
    <property type="match status" value="1"/>
</dbReference>